<dbReference type="AlphaFoldDB" id="A0A1V2ULD6"/>
<sequence>MHLKEKVKNLPLLPGVYLMKNSDGKIIYVGKAKNLKNRVSTYFHQNKQHSKKVLRLVRSIADFEIVVVDTELDALLLECQLIQHYRPIYNRRMNYFDNYNYLHIQSDGLFLTNIPTARTYGPFRLYKKMPSILRIIEENYQMPWLSEISHLALQVQLPEMKALSFDQKKKEIQGLLQGRNKKLLGYLKKRQLHFVNQLNFEKAAILQRDIELITYFTGRIQEQKKFLRTPRITLSMPLASDETKIKHFLVSYGQVADTTITEPGQTPHFYYEKDNRLSLKRQLSQEEIDPVQILISYQRKLAKDEQETKKESGIQRIG</sequence>
<dbReference type="OrthoDB" id="9804933at2"/>
<keyword evidence="8" id="KW-0540">Nuclease</keyword>
<evidence type="ECO:0000313" key="10">
    <source>
        <dbReference type="Proteomes" id="UP000557857"/>
    </source>
</evidence>
<keyword evidence="8" id="KW-0378">Hydrolase</keyword>
<reference evidence="8 9" key="1">
    <citation type="submission" date="2016-12" db="EMBL/GenBank/DDBJ databases">
        <authorList>
            <person name="Song W.-J."/>
            <person name="Kurnit D.M."/>
        </authorList>
    </citation>
    <scope>NUCLEOTIDE SEQUENCE [LARGE SCALE GENOMIC DNA]</scope>
    <source>
        <strain evidence="8 9">CGB1038-1_S1</strain>
    </source>
</reference>
<dbReference type="InterPro" id="IPR035901">
    <property type="entry name" value="GIY-YIG_endonuc_sf"/>
</dbReference>
<gene>
    <name evidence="8" type="ORF">BTN92_05955</name>
    <name evidence="7" type="ORF">HI921_08585</name>
</gene>
<evidence type="ECO:0000259" key="6">
    <source>
        <dbReference type="PROSITE" id="PS50164"/>
    </source>
</evidence>
<evidence type="ECO:0000256" key="3">
    <source>
        <dbReference type="ARBA" id="ARBA00022769"/>
    </source>
</evidence>
<evidence type="ECO:0000256" key="4">
    <source>
        <dbReference type="ARBA" id="ARBA00022881"/>
    </source>
</evidence>
<evidence type="ECO:0000313" key="9">
    <source>
        <dbReference type="Proteomes" id="UP000189299"/>
    </source>
</evidence>
<dbReference type="PANTHER" id="PTHR30562">
    <property type="entry name" value="UVRC/OXIDOREDUCTASE"/>
    <property type="match status" value="1"/>
</dbReference>
<dbReference type="STRING" id="53346.A5802_000475"/>
<dbReference type="GO" id="GO:0009380">
    <property type="term" value="C:excinuclease repair complex"/>
    <property type="evidence" value="ECO:0007669"/>
    <property type="project" value="TreeGrafter"/>
</dbReference>
<dbReference type="EMBL" id="MSTR01000004">
    <property type="protein sequence ID" value="ONN43847.1"/>
    <property type="molecule type" value="Genomic_DNA"/>
</dbReference>
<dbReference type="Gene3D" id="3.40.1440.10">
    <property type="entry name" value="GIY-YIG endonuclease"/>
    <property type="match status" value="1"/>
</dbReference>
<accession>A0A1V2ULD6</accession>
<dbReference type="SUPFAM" id="SSF82771">
    <property type="entry name" value="GIY-YIG endonuclease"/>
    <property type="match status" value="1"/>
</dbReference>
<dbReference type="GO" id="GO:0004519">
    <property type="term" value="F:endonuclease activity"/>
    <property type="evidence" value="ECO:0007669"/>
    <property type="project" value="UniProtKB-KW"/>
</dbReference>
<dbReference type="PROSITE" id="PS50164">
    <property type="entry name" value="GIY_YIG"/>
    <property type="match status" value="1"/>
</dbReference>
<name>A0A1V2ULD6_ENTMU</name>
<reference evidence="7 10" key="2">
    <citation type="submission" date="2020-04" db="EMBL/GenBank/DDBJ databases">
        <authorList>
            <person name="Abaymova A."/>
            <person name="Teymurazov M."/>
            <person name="Tazyna O."/>
            <person name="Chatushin Y."/>
            <person name="Svetoch E."/>
            <person name="Pereligyn V."/>
            <person name="Pohylenko V."/>
            <person name="Platonov M."/>
            <person name="Kartsev N."/>
            <person name="Skryabin Y."/>
            <person name="Sizova A."/>
            <person name="Solomentsev V."/>
            <person name="Kislichkina A."/>
            <person name="Bogun A."/>
        </authorList>
    </citation>
    <scope>NUCLEOTIDE SEQUENCE [LARGE SCALE GENOMIC DNA]</scope>
    <source>
        <strain evidence="7">SCPM-O-B-8398</strain>
        <strain evidence="10">SCPM-O-B-8398 (E28)</strain>
    </source>
</reference>
<comment type="caution">
    <text evidence="8">The sequence shown here is derived from an EMBL/GenBank/DDBJ whole genome shotgun (WGS) entry which is preliminary data.</text>
</comment>
<dbReference type="Proteomes" id="UP000557857">
    <property type="component" value="Unassembled WGS sequence"/>
</dbReference>
<dbReference type="InterPro" id="IPR050066">
    <property type="entry name" value="UvrABC_protein_C"/>
</dbReference>
<organism evidence="8 9">
    <name type="scientific">Enterococcus mundtii</name>
    <dbReference type="NCBI Taxonomy" id="53346"/>
    <lineage>
        <taxon>Bacteria</taxon>
        <taxon>Bacillati</taxon>
        <taxon>Bacillota</taxon>
        <taxon>Bacilli</taxon>
        <taxon>Lactobacillales</taxon>
        <taxon>Enterococcaceae</taxon>
        <taxon>Enterococcus</taxon>
    </lineage>
</organism>
<dbReference type="PANTHER" id="PTHR30562:SF1">
    <property type="entry name" value="UVRABC SYSTEM PROTEIN C"/>
    <property type="match status" value="1"/>
</dbReference>
<dbReference type="FunFam" id="3.40.1440.10:FF:000001">
    <property type="entry name" value="UvrABC system protein C"/>
    <property type="match status" value="1"/>
</dbReference>
<keyword evidence="3" id="KW-0228">DNA excision</keyword>
<proteinExistence type="predicted"/>
<keyword evidence="4" id="KW-0267">Excision nuclease</keyword>
<dbReference type="Pfam" id="PF01541">
    <property type="entry name" value="GIY-YIG"/>
    <property type="match status" value="1"/>
</dbReference>
<keyword evidence="5" id="KW-0234">DNA repair</keyword>
<dbReference type="InterPro" id="IPR000305">
    <property type="entry name" value="GIY-YIG_endonuc"/>
</dbReference>
<dbReference type="RefSeq" id="WP_010735880.1">
    <property type="nucleotide sequence ID" value="NZ_BQWJ01000004.1"/>
</dbReference>
<dbReference type="Proteomes" id="UP000189299">
    <property type="component" value="Unassembled WGS sequence"/>
</dbReference>
<dbReference type="GO" id="GO:0006289">
    <property type="term" value="P:nucleotide-excision repair"/>
    <property type="evidence" value="ECO:0007669"/>
    <property type="project" value="InterPro"/>
</dbReference>
<dbReference type="SMART" id="SM00465">
    <property type="entry name" value="GIYc"/>
    <property type="match status" value="1"/>
</dbReference>
<dbReference type="EMBL" id="JABCAG010000022">
    <property type="protein sequence ID" value="NMP58518.1"/>
    <property type="molecule type" value="Genomic_DNA"/>
</dbReference>
<evidence type="ECO:0000313" key="7">
    <source>
        <dbReference type="EMBL" id="NMP58518.1"/>
    </source>
</evidence>
<evidence type="ECO:0000256" key="5">
    <source>
        <dbReference type="ARBA" id="ARBA00023204"/>
    </source>
</evidence>
<keyword evidence="2" id="KW-0227">DNA damage</keyword>
<keyword evidence="8" id="KW-0255">Endonuclease</keyword>
<protein>
    <submittedName>
        <fullName evidence="7">GIY-YIG nuclease family protein</fullName>
    </submittedName>
    <submittedName>
        <fullName evidence="8">Nucleotide excision repair endonuclease</fullName>
    </submittedName>
</protein>
<evidence type="ECO:0000313" key="8">
    <source>
        <dbReference type="EMBL" id="ONN43847.1"/>
    </source>
</evidence>
<dbReference type="CDD" id="cd10434">
    <property type="entry name" value="GIY-YIG_UvrC_Cho"/>
    <property type="match status" value="1"/>
</dbReference>
<dbReference type="InterPro" id="IPR047296">
    <property type="entry name" value="GIY-YIG_UvrC_Cho"/>
</dbReference>
<feature type="domain" description="GIY-YIG" evidence="6">
    <location>
        <begin position="12"/>
        <end position="91"/>
    </location>
</feature>
<keyword evidence="1" id="KW-0963">Cytoplasm</keyword>
<evidence type="ECO:0000256" key="1">
    <source>
        <dbReference type="ARBA" id="ARBA00022490"/>
    </source>
</evidence>
<evidence type="ECO:0000256" key="2">
    <source>
        <dbReference type="ARBA" id="ARBA00022763"/>
    </source>
</evidence>